<evidence type="ECO:0000256" key="12">
    <source>
        <dbReference type="SAM" id="MobiDB-lite"/>
    </source>
</evidence>
<keyword evidence="14" id="KW-0732">Signal</keyword>
<dbReference type="SMART" id="SM00200">
    <property type="entry name" value="SEA"/>
    <property type="match status" value="1"/>
</dbReference>
<dbReference type="PANTHER" id="PTHR10006">
    <property type="entry name" value="MUCIN-1-RELATED"/>
    <property type="match status" value="1"/>
</dbReference>
<dbReference type="AlphaFoldDB" id="A0A452V0I1"/>
<evidence type="ECO:0000256" key="2">
    <source>
        <dbReference type="ARBA" id="ARBA00004247"/>
    </source>
</evidence>
<dbReference type="PANTHER" id="PTHR10006:SF19">
    <property type="entry name" value="MUCIN-1"/>
    <property type="match status" value="1"/>
</dbReference>
<evidence type="ECO:0000256" key="7">
    <source>
        <dbReference type="ARBA" id="ARBA00022553"/>
    </source>
</evidence>
<evidence type="ECO:0000256" key="6">
    <source>
        <dbReference type="ARBA" id="ARBA00022490"/>
    </source>
</evidence>
<keyword evidence="13" id="KW-0472">Membrane</keyword>
<feature type="domain" description="SEA" evidence="15">
    <location>
        <begin position="269"/>
        <end position="378"/>
    </location>
</feature>
<evidence type="ECO:0000256" key="11">
    <source>
        <dbReference type="ARBA" id="ARBA00023288"/>
    </source>
</evidence>
<evidence type="ECO:0000259" key="15">
    <source>
        <dbReference type="PROSITE" id="PS50024"/>
    </source>
</evidence>
<evidence type="ECO:0000256" key="8">
    <source>
        <dbReference type="ARBA" id="ARBA00022813"/>
    </source>
</evidence>
<evidence type="ECO:0000256" key="14">
    <source>
        <dbReference type="SAM" id="SignalP"/>
    </source>
</evidence>
<dbReference type="Ensembl" id="ENSUMAT00000031878.1">
    <property type="protein sequence ID" value="ENSUMAP00000026946.1"/>
    <property type="gene ID" value="ENSUMAG00000019578.1"/>
</dbReference>
<dbReference type="GO" id="GO:0005737">
    <property type="term" value="C:cytoplasm"/>
    <property type="evidence" value="ECO:0007669"/>
    <property type="project" value="UniProtKB-SubCell"/>
</dbReference>
<keyword evidence="10" id="KW-0539">Nucleus</keyword>
<evidence type="ECO:0000256" key="5">
    <source>
        <dbReference type="ARBA" id="ARBA00022475"/>
    </source>
</evidence>
<feature type="signal peptide" evidence="14">
    <location>
        <begin position="1"/>
        <end position="22"/>
    </location>
</feature>
<evidence type="ECO:0000256" key="9">
    <source>
        <dbReference type="ARBA" id="ARBA00023139"/>
    </source>
</evidence>
<dbReference type="Gene3D" id="6.10.140.600">
    <property type="match status" value="1"/>
</dbReference>
<organism evidence="16">
    <name type="scientific">Ursus maritimus</name>
    <name type="common">Polar bear</name>
    <name type="synonym">Thalarctos maritimus</name>
    <dbReference type="NCBI Taxonomy" id="29073"/>
    <lineage>
        <taxon>Eukaryota</taxon>
        <taxon>Metazoa</taxon>
        <taxon>Chordata</taxon>
        <taxon>Craniata</taxon>
        <taxon>Vertebrata</taxon>
        <taxon>Euteleostomi</taxon>
        <taxon>Mammalia</taxon>
        <taxon>Eutheria</taxon>
        <taxon>Laurasiatheria</taxon>
        <taxon>Carnivora</taxon>
        <taxon>Caniformia</taxon>
        <taxon>Ursidae</taxon>
        <taxon>Ursus</taxon>
    </lineage>
</organism>
<evidence type="ECO:0000256" key="4">
    <source>
        <dbReference type="ARBA" id="ARBA00014269"/>
    </source>
</evidence>
<feature type="chain" id="PRO_5019299538" description="Mucin-1" evidence="14">
    <location>
        <begin position="23"/>
        <end position="477"/>
    </location>
</feature>
<evidence type="ECO:0000313" key="16">
    <source>
        <dbReference type="Ensembl" id="ENSUMAP00000026946"/>
    </source>
</evidence>
<keyword evidence="13" id="KW-0812">Transmembrane</keyword>
<evidence type="ECO:0000256" key="13">
    <source>
        <dbReference type="SAM" id="Phobius"/>
    </source>
</evidence>
<dbReference type="GeneTree" id="ENSGT00710000106874"/>
<dbReference type="Pfam" id="PF01390">
    <property type="entry name" value="SEA"/>
    <property type="match status" value="1"/>
</dbReference>
<evidence type="ECO:0000256" key="10">
    <source>
        <dbReference type="ARBA" id="ARBA00023242"/>
    </source>
</evidence>
<name>A0A452V0I1_URSMA</name>
<keyword evidence="6" id="KW-0963">Cytoplasm</keyword>
<feature type="compositionally biased region" description="Low complexity" evidence="12">
    <location>
        <begin position="21"/>
        <end position="248"/>
    </location>
</feature>
<comment type="subcellular location">
    <subcellularLocation>
        <location evidence="2">Apical cell membrane</location>
        <topology evidence="2">Single-pass type I membrane protein</topology>
    </subcellularLocation>
    <subcellularLocation>
        <location evidence="3">Cytoplasm</location>
    </subcellularLocation>
    <subcellularLocation>
        <location evidence="1">Nucleus</location>
    </subcellularLocation>
</comment>
<dbReference type="OMA" id="TTPVHNG"/>
<dbReference type="SUPFAM" id="SSF82671">
    <property type="entry name" value="SEA domain"/>
    <property type="match status" value="1"/>
</dbReference>
<keyword evidence="11" id="KW-0449">Lipoprotein</keyword>
<feature type="region of interest" description="Disordered" evidence="12">
    <location>
        <begin position="21"/>
        <end position="263"/>
    </location>
</feature>
<sequence>MTLGFRAPLFLLLLVSLQRTAGTTSPSDTPTPTSGPASSSASTPARHSASSPTSGPASSSASTPARHRASSPTSRPASSSAYTPARHRASSPTSRPASSSAYTPARHRASSPTSRPASSSAYTPARHRASSPTSRPASSSAYTPARHRASSPTSRPASSSAYTPARHRASSPTSGPASSSASTPASHSASPPTSGPASSSASTPASHSASPPTSGPASSSASTPAHHSASSPTSGPASHGTRTTASTTRHSREPLTSSNSSTSPQFSVRISLFFLSFSIQNLQFDSSLEDPSTSYYQGLQRNISELLLQIYEQQGFLGLSNIKFRPGSVLVESALAFRKGSVDACGVKTQFEERGRDLLDRYDLSISGVTVQDVSFPSSGQSGSGVPGWAVALLVLVCVLVALTVCQCRRKNCGQLDIFPTRNAYHPMSEYPTYHTHGRYVPPGSGRRSPYEEVSAGNGGSGLSYVNPNPSATSANL</sequence>
<keyword evidence="9" id="KW-0564">Palmitate</keyword>
<proteinExistence type="predicted"/>
<feature type="compositionally biased region" description="Polar residues" evidence="12">
    <location>
        <begin position="464"/>
        <end position="477"/>
    </location>
</feature>
<dbReference type="InterPro" id="IPR036364">
    <property type="entry name" value="SEA_dom_sf"/>
</dbReference>
<evidence type="ECO:0000256" key="3">
    <source>
        <dbReference type="ARBA" id="ARBA00004496"/>
    </source>
</evidence>
<evidence type="ECO:0000256" key="1">
    <source>
        <dbReference type="ARBA" id="ARBA00004123"/>
    </source>
</evidence>
<keyword evidence="5" id="KW-1003">Cell membrane</keyword>
<accession>A0A452V0I1</accession>
<keyword evidence="13" id="KW-1133">Transmembrane helix</keyword>
<dbReference type="GO" id="GO:0005634">
    <property type="term" value="C:nucleus"/>
    <property type="evidence" value="ECO:0007669"/>
    <property type="project" value="UniProtKB-SubCell"/>
</dbReference>
<keyword evidence="8" id="KW-0068">Autocatalytic cleavage</keyword>
<reference evidence="16" key="1">
    <citation type="submission" date="2019-03" db="UniProtKB">
        <authorList>
            <consortium name="Ensembl"/>
        </authorList>
    </citation>
    <scope>IDENTIFICATION</scope>
</reference>
<protein>
    <recommendedName>
        <fullName evidence="4">Mucin-1</fullName>
    </recommendedName>
</protein>
<gene>
    <name evidence="16" type="primary">MUC1</name>
</gene>
<feature type="transmembrane region" description="Helical" evidence="13">
    <location>
        <begin position="386"/>
        <end position="406"/>
    </location>
</feature>
<dbReference type="PROSITE" id="PS50024">
    <property type="entry name" value="SEA"/>
    <property type="match status" value="1"/>
</dbReference>
<dbReference type="GO" id="GO:0016324">
    <property type="term" value="C:apical plasma membrane"/>
    <property type="evidence" value="ECO:0007669"/>
    <property type="project" value="UniProtKB-SubCell"/>
</dbReference>
<keyword evidence="7" id="KW-0597">Phosphoprotein</keyword>
<dbReference type="InterPro" id="IPR000082">
    <property type="entry name" value="SEA_dom"/>
</dbReference>
<feature type="region of interest" description="Disordered" evidence="12">
    <location>
        <begin position="438"/>
        <end position="477"/>
    </location>
</feature>